<reference evidence="1" key="2">
    <citation type="journal article" date="2015" name="Fish Shellfish Immunol.">
        <title>Early steps in the European eel (Anguilla anguilla)-Vibrio vulnificus interaction in the gills: Role of the RtxA13 toxin.</title>
        <authorList>
            <person name="Callol A."/>
            <person name="Pajuelo D."/>
            <person name="Ebbesson L."/>
            <person name="Teles M."/>
            <person name="MacKenzie S."/>
            <person name="Amaro C."/>
        </authorList>
    </citation>
    <scope>NUCLEOTIDE SEQUENCE</scope>
</reference>
<sequence>MYARQPELNEFEITIETVVGTQRTSMINGKLGVSQIRNLVHIVGEDKTDKVSFLWHCYIPNATHLMHFFLDRGKADRNTDLIVLSELQSDAETLCKWVENAGRVFDSQPDSIGPAGGPVTALSTVAMAADA</sequence>
<dbReference type="EMBL" id="GBXM01011994">
    <property type="protein sequence ID" value="JAH96583.1"/>
    <property type="molecule type" value="Transcribed_RNA"/>
</dbReference>
<evidence type="ECO:0000313" key="1">
    <source>
        <dbReference type="EMBL" id="JAH96583.1"/>
    </source>
</evidence>
<dbReference type="AlphaFoldDB" id="A0A0E9X4G3"/>
<protein>
    <submittedName>
        <fullName evidence="1">Uncharacterized protein</fullName>
    </submittedName>
</protein>
<name>A0A0E9X4G3_ANGAN</name>
<proteinExistence type="predicted"/>
<organism evidence="1">
    <name type="scientific">Anguilla anguilla</name>
    <name type="common">European freshwater eel</name>
    <name type="synonym">Muraena anguilla</name>
    <dbReference type="NCBI Taxonomy" id="7936"/>
    <lineage>
        <taxon>Eukaryota</taxon>
        <taxon>Metazoa</taxon>
        <taxon>Chordata</taxon>
        <taxon>Craniata</taxon>
        <taxon>Vertebrata</taxon>
        <taxon>Euteleostomi</taxon>
        <taxon>Actinopterygii</taxon>
        <taxon>Neopterygii</taxon>
        <taxon>Teleostei</taxon>
        <taxon>Anguilliformes</taxon>
        <taxon>Anguillidae</taxon>
        <taxon>Anguilla</taxon>
    </lineage>
</organism>
<reference evidence="1" key="1">
    <citation type="submission" date="2014-11" db="EMBL/GenBank/DDBJ databases">
        <authorList>
            <person name="Amaro Gonzalez C."/>
        </authorList>
    </citation>
    <scope>NUCLEOTIDE SEQUENCE</scope>
</reference>
<accession>A0A0E9X4G3</accession>